<dbReference type="Pfam" id="PF14398">
    <property type="entry name" value="ATPgrasp_YheCD"/>
    <property type="match status" value="1"/>
</dbReference>
<protein>
    <submittedName>
        <fullName evidence="1">YheC/YheD family protein</fullName>
    </submittedName>
</protein>
<dbReference type="EMBL" id="JARPXL010000015">
    <property type="protein sequence ID" value="MDT2545532.1"/>
    <property type="molecule type" value="Genomic_DNA"/>
</dbReference>
<dbReference type="RefSeq" id="WP_222226524.1">
    <property type="nucleotide sequence ID" value="NZ_CP081846.1"/>
</dbReference>
<dbReference type="SUPFAM" id="SSF56059">
    <property type="entry name" value="Glutathione synthetase ATP-binding domain-like"/>
    <property type="match status" value="1"/>
</dbReference>
<sequence>MRVGMMRNGRKPGIVARLTSYVCDHYGMDFIFFSPEDINFEEKTINALVYINGDWKEQQTGFPLVIDNEILRDQNFMMTLDRECYLTNHILGSKQIVFEKLKNAGGFEDVLIPYEMIASVEDIYKFIDLHGCTLLKPIVSNQGRNIYTVDKVEGKLKVDTDGTSEYYSEEDFLTFYDKTFKRRNYIAQPFIDSKTKQGDPFDIRLHVRKDIHGNWKNVAVYPRIGIGKGITSNISQGGGVSPLNAFLQAKFGDEWSNVKKTIMDTSRWFPHKFEDLYDYDFDAFGIDFGIDSNGKMWLFEVNTFPGSRYFFAEDAELRAQYYKYCAEKYGINKESYFKTDWLF</sequence>
<comment type="caution">
    <text evidence="1">The sequence shown here is derived from an EMBL/GenBank/DDBJ whole genome shotgun (WGS) entry which is preliminary data.</text>
</comment>
<proteinExistence type="predicted"/>
<name>A0AAW8TB80_9ENTE</name>
<evidence type="ECO:0000313" key="2">
    <source>
        <dbReference type="Proteomes" id="UP001254770"/>
    </source>
</evidence>
<dbReference type="InterPro" id="IPR026838">
    <property type="entry name" value="YheC/D"/>
</dbReference>
<dbReference type="Proteomes" id="UP001254770">
    <property type="component" value="Unassembled WGS sequence"/>
</dbReference>
<accession>A0AAW8TB80</accession>
<dbReference type="AlphaFoldDB" id="A0AAW8TB80"/>
<dbReference type="Gene3D" id="3.30.470.20">
    <property type="entry name" value="ATP-grasp fold, B domain"/>
    <property type="match status" value="1"/>
</dbReference>
<organism evidence="1 2">
    <name type="scientific">Enterococcus raffinosus</name>
    <dbReference type="NCBI Taxonomy" id="71452"/>
    <lineage>
        <taxon>Bacteria</taxon>
        <taxon>Bacillati</taxon>
        <taxon>Bacillota</taxon>
        <taxon>Bacilli</taxon>
        <taxon>Lactobacillales</taxon>
        <taxon>Enterococcaceae</taxon>
        <taxon>Enterococcus</taxon>
    </lineage>
</organism>
<reference evidence="1" key="1">
    <citation type="submission" date="2023-03" db="EMBL/GenBank/DDBJ databases">
        <authorList>
            <person name="Shen W."/>
            <person name="Cai J."/>
        </authorList>
    </citation>
    <scope>NUCLEOTIDE SEQUENCE</scope>
    <source>
        <strain evidence="1">Y15</strain>
    </source>
</reference>
<gene>
    <name evidence="1" type="ORF">P7D69_14365</name>
</gene>
<evidence type="ECO:0000313" key="1">
    <source>
        <dbReference type="EMBL" id="MDT2545532.1"/>
    </source>
</evidence>